<feature type="binding site" evidence="4">
    <location>
        <position position="267"/>
    </location>
    <ligand>
        <name>S-adenosyl-L-methionine</name>
        <dbReference type="ChEBI" id="CHEBI:59789"/>
    </ligand>
</feature>
<dbReference type="PROSITE" id="PS01231">
    <property type="entry name" value="TRMA_2"/>
    <property type="match status" value="1"/>
</dbReference>
<comment type="caution">
    <text evidence="6">The sequence shown here is derived from an EMBL/GenBank/DDBJ whole genome shotgun (WGS) entry which is preliminary data.</text>
</comment>
<keyword evidence="1 4" id="KW-0489">Methyltransferase</keyword>
<reference evidence="6" key="1">
    <citation type="journal article" date="2020" name="mSystems">
        <title>Genome- and Community-Level Interaction Insights into Carbon Utilization and Element Cycling Functions of Hydrothermarchaeota in Hydrothermal Sediment.</title>
        <authorList>
            <person name="Zhou Z."/>
            <person name="Liu Y."/>
            <person name="Xu W."/>
            <person name="Pan J."/>
            <person name="Luo Z.H."/>
            <person name="Li M."/>
        </authorList>
    </citation>
    <scope>NUCLEOTIDE SEQUENCE [LARGE SCALE GENOMIC DNA]</scope>
    <source>
        <strain evidence="6">SpSt-780</strain>
    </source>
</reference>
<evidence type="ECO:0000256" key="5">
    <source>
        <dbReference type="PROSITE-ProRule" id="PRU10015"/>
    </source>
</evidence>
<dbReference type="Gene3D" id="3.40.50.150">
    <property type="entry name" value="Vaccinia Virus protein VP39"/>
    <property type="match status" value="2"/>
</dbReference>
<gene>
    <name evidence="6" type="ORF">ENV67_08795</name>
</gene>
<feature type="active site" description="Nucleophile" evidence="4">
    <location>
        <position position="338"/>
    </location>
</feature>
<accession>A0A7C4U8B0</accession>
<evidence type="ECO:0000313" key="6">
    <source>
        <dbReference type="EMBL" id="HGW92616.1"/>
    </source>
</evidence>
<dbReference type="PROSITE" id="PS51687">
    <property type="entry name" value="SAM_MT_RNA_M5U"/>
    <property type="match status" value="1"/>
</dbReference>
<dbReference type="InterPro" id="IPR029063">
    <property type="entry name" value="SAM-dependent_MTases_sf"/>
</dbReference>
<keyword evidence="2 4" id="KW-0808">Transferase</keyword>
<feature type="active site" evidence="5">
    <location>
        <position position="338"/>
    </location>
</feature>
<evidence type="ECO:0000256" key="1">
    <source>
        <dbReference type="ARBA" id="ARBA00022603"/>
    </source>
</evidence>
<organism evidence="6">
    <name type="scientific">candidate division WOR-3 bacterium</name>
    <dbReference type="NCBI Taxonomy" id="2052148"/>
    <lineage>
        <taxon>Bacteria</taxon>
        <taxon>Bacteria division WOR-3</taxon>
    </lineage>
</organism>
<comment type="similarity">
    <text evidence="4">Belongs to the class I-like SAM-binding methyltransferase superfamily. RNA M5U methyltransferase family.</text>
</comment>
<dbReference type="GO" id="GO:0070475">
    <property type="term" value="P:rRNA base methylation"/>
    <property type="evidence" value="ECO:0007669"/>
    <property type="project" value="TreeGrafter"/>
</dbReference>
<dbReference type="InterPro" id="IPR012340">
    <property type="entry name" value="NA-bd_OB-fold"/>
</dbReference>
<feature type="binding site" evidence="4">
    <location>
        <position position="311"/>
    </location>
    <ligand>
        <name>S-adenosyl-L-methionine</name>
        <dbReference type="ChEBI" id="CHEBI:59789"/>
    </ligand>
</feature>
<name>A0A7C4U8B0_UNCW3</name>
<dbReference type="PROSITE" id="PS01230">
    <property type="entry name" value="TRMA_1"/>
    <property type="match status" value="1"/>
</dbReference>
<dbReference type="PANTHER" id="PTHR11061">
    <property type="entry name" value="RNA M5U METHYLTRANSFERASE"/>
    <property type="match status" value="1"/>
</dbReference>
<feature type="binding site" evidence="4">
    <location>
        <position position="217"/>
    </location>
    <ligand>
        <name>S-adenosyl-L-methionine</name>
        <dbReference type="ChEBI" id="CHEBI:59789"/>
    </ligand>
</feature>
<evidence type="ECO:0000256" key="2">
    <source>
        <dbReference type="ARBA" id="ARBA00022679"/>
    </source>
</evidence>
<dbReference type="GO" id="GO:0070041">
    <property type="term" value="F:rRNA (uridine-C5-)-methyltransferase activity"/>
    <property type="evidence" value="ECO:0007669"/>
    <property type="project" value="TreeGrafter"/>
</dbReference>
<evidence type="ECO:0000256" key="3">
    <source>
        <dbReference type="ARBA" id="ARBA00022691"/>
    </source>
</evidence>
<sequence length="383" mass="44754">MREELKIEKVIYGGYGLSRKNGFVYLIPFTAKGDKVIAECERKKDYYLCKIVEIKEPSPSREKPVCSHFGICGGCHFQHINREEELSIKKEIVEENLLRIGRLKKSVDEIIGLQRFHYRNKLEYNIIDGDFSFNDINNEKLKIEECFIEEEIIKDYRERKKFQRIEKIIIRCDNQGNIISTGVDRNFKRFIIEKKNNKLRYKFKDVEFEVSPFSFFQTNTMITEKMIEKVKELLKVEKEDVILDGYGGVGTFGISISGFAKKIFIIEKGKNEVIDATNNLVLNRCDNVKVINIDIDESEEYLKLSNKIILDPPREGISKIFCEKLNRYNIEKIIYISCNPATLARDLGRLNNYDIEKIIIFDMFPMSYHIETMVLLRNAPGGT</sequence>
<feature type="binding site" evidence="4">
    <location>
        <position position="246"/>
    </location>
    <ligand>
        <name>S-adenosyl-L-methionine</name>
        <dbReference type="ChEBI" id="CHEBI:59789"/>
    </ligand>
</feature>
<protein>
    <submittedName>
        <fullName evidence="6">Class I SAM-dependent RNA methyltransferase</fullName>
    </submittedName>
</protein>
<dbReference type="Pfam" id="PF05958">
    <property type="entry name" value="tRNA_U5-meth_tr"/>
    <property type="match status" value="1"/>
</dbReference>
<evidence type="ECO:0000256" key="4">
    <source>
        <dbReference type="PROSITE-ProRule" id="PRU01024"/>
    </source>
</evidence>
<dbReference type="Gene3D" id="2.40.50.1070">
    <property type="match status" value="1"/>
</dbReference>
<dbReference type="AlphaFoldDB" id="A0A7C4U8B0"/>
<dbReference type="PANTHER" id="PTHR11061:SF30">
    <property type="entry name" value="TRNA (URACIL(54)-C(5))-METHYLTRANSFERASE"/>
    <property type="match status" value="1"/>
</dbReference>
<dbReference type="SUPFAM" id="SSF50249">
    <property type="entry name" value="Nucleic acid-binding proteins"/>
    <property type="match status" value="1"/>
</dbReference>
<dbReference type="InterPro" id="IPR010280">
    <property type="entry name" value="U5_MeTrfase_fam"/>
</dbReference>
<keyword evidence="3 4" id="KW-0949">S-adenosyl-L-methionine</keyword>
<proteinExistence type="inferred from homology"/>
<dbReference type="InterPro" id="IPR030391">
    <property type="entry name" value="MeTrfase_TrmA_CS"/>
</dbReference>
<dbReference type="InterPro" id="IPR030390">
    <property type="entry name" value="MeTrfase_TrmA_AS"/>
</dbReference>
<dbReference type="SUPFAM" id="SSF53335">
    <property type="entry name" value="S-adenosyl-L-methionine-dependent methyltransferases"/>
    <property type="match status" value="1"/>
</dbReference>
<dbReference type="EMBL" id="DTHG01000104">
    <property type="protein sequence ID" value="HGW92616.1"/>
    <property type="molecule type" value="Genomic_DNA"/>
</dbReference>
<dbReference type="Gene3D" id="2.40.50.140">
    <property type="entry name" value="Nucleic acid-binding proteins"/>
    <property type="match status" value="1"/>
</dbReference>